<keyword evidence="3 8" id="KW-0479">Metal-binding</keyword>
<dbReference type="Proteomes" id="UP000193334">
    <property type="component" value="Chromosome"/>
</dbReference>
<dbReference type="Gene3D" id="3.40.50.11540">
    <property type="entry name" value="NADH-ubiquinone oxidoreductase 51kDa subunit"/>
    <property type="match status" value="1"/>
</dbReference>
<dbReference type="Pfam" id="PF13375">
    <property type="entry name" value="RnfC_N"/>
    <property type="match status" value="1"/>
</dbReference>
<dbReference type="GO" id="GO:0046872">
    <property type="term" value="F:metal ion binding"/>
    <property type="evidence" value="ECO:0007669"/>
    <property type="project" value="UniProtKB-KW"/>
</dbReference>
<gene>
    <name evidence="8 10" type="primary">rnfC</name>
    <name evidence="10" type="ORF">STSP1_00177</name>
</gene>
<dbReference type="GO" id="GO:0009055">
    <property type="term" value="F:electron transfer activity"/>
    <property type="evidence" value="ECO:0007669"/>
    <property type="project" value="InterPro"/>
</dbReference>
<comment type="cofactor">
    <cofactor evidence="8">
        <name>[4Fe-4S] cluster</name>
        <dbReference type="ChEBI" id="CHEBI:49883"/>
    </cofactor>
    <text evidence="8">Binds 2 [4Fe-4S] clusters per subunit.</text>
</comment>
<dbReference type="RefSeq" id="WP_161491544.1">
    <property type="nucleotide sequence ID" value="NZ_CP021023.1"/>
</dbReference>
<dbReference type="NCBIfam" id="TIGR01945">
    <property type="entry name" value="rnfC"/>
    <property type="match status" value="1"/>
</dbReference>
<evidence type="ECO:0000256" key="3">
    <source>
        <dbReference type="ARBA" id="ARBA00022723"/>
    </source>
</evidence>
<keyword evidence="11" id="KW-1185">Reference proteome</keyword>
<feature type="binding site" evidence="8">
    <location>
        <position position="384"/>
    </location>
    <ligand>
        <name>[4Fe-4S] cluster</name>
        <dbReference type="ChEBI" id="CHEBI:49883"/>
        <label>2</label>
    </ligand>
</feature>
<protein>
    <recommendedName>
        <fullName evidence="8">Ion-translocating oxidoreductase complex subunit C</fullName>
        <ecNumber evidence="8">7.-.-.-</ecNumber>
    </recommendedName>
    <alternativeName>
        <fullName evidence="8">Rnf electron transport complex subunit C</fullName>
    </alternativeName>
</protein>
<evidence type="ECO:0000256" key="5">
    <source>
        <dbReference type="ARBA" id="ARBA00022982"/>
    </source>
</evidence>
<dbReference type="InterPro" id="IPR026902">
    <property type="entry name" value="RnfC_N"/>
</dbReference>
<feature type="binding site" evidence="8">
    <location>
        <position position="423"/>
    </location>
    <ligand>
        <name>[4Fe-4S] cluster</name>
        <dbReference type="ChEBI" id="CHEBI:49883"/>
        <label>1</label>
    </ligand>
</feature>
<dbReference type="SUPFAM" id="SSF46548">
    <property type="entry name" value="alpha-helical ferredoxin"/>
    <property type="match status" value="1"/>
</dbReference>
<keyword evidence="2 8" id="KW-0004">4Fe-4S</keyword>
<evidence type="ECO:0000256" key="1">
    <source>
        <dbReference type="ARBA" id="ARBA00022448"/>
    </source>
</evidence>
<dbReference type="Gene3D" id="3.10.20.600">
    <property type="match status" value="1"/>
</dbReference>
<comment type="similarity">
    <text evidence="8">Belongs to the 4Fe4S bacterial-type ferredoxin family. RnfC subfamily.</text>
</comment>
<comment type="subcellular location">
    <subcellularLocation>
        <location evidence="8">Cell membrane</location>
        <topology evidence="8">Peripheral membrane protein</topology>
    </subcellularLocation>
</comment>
<feature type="binding site" evidence="8">
    <location>
        <position position="377"/>
    </location>
    <ligand>
        <name>[4Fe-4S] cluster</name>
        <dbReference type="ChEBI" id="CHEBI:49883"/>
        <label>1</label>
    </ligand>
</feature>
<evidence type="ECO:0000259" key="9">
    <source>
        <dbReference type="PROSITE" id="PS51379"/>
    </source>
</evidence>
<dbReference type="HAMAP" id="MF_00461">
    <property type="entry name" value="RsxC_RnfC"/>
    <property type="match status" value="1"/>
</dbReference>
<feature type="domain" description="4Fe-4S ferredoxin-type" evidence="9">
    <location>
        <begin position="404"/>
        <end position="432"/>
    </location>
</feature>
<dbReference type="GO" id="GO:0022900">
    <property type="term" value="P:electron transport chain"/>
    <property type="evidence" value="ECO:0007669"/>
    <property type="project" value="UniProtKB-UniRule"/>
</dbReference>
<evidence type="ECO:0000256" key="8">
    <source>
        <dbReference type="HAMAP-Rule" id="MF_00461"/>
    </source>
</evidence>
<organism evidence="10 11">
    <name type="scientific">Sedimentisphaera salicampi</name>
    <dbReference type="NCBI Taxonomy" id="1941349"/>
    <lineage>
        <taxon>Bacteria</taxon>
        <taxon>Pseudomonadati</taxon>
        <taxon>Planctomycetota</taxon>
        <taxon>Phycisphaerae</taxon>
        <taxon>Sedimentisphaerales</taxon>
        <taxon>Sedimentisphaeraceae</taxon>
        <taxon>Sedimentisphaera</taxon>
    </lineage>
</organism>
<dbReference type="InterPro" id="IPR037225">
    <property type="entry name" value="Nuo51_FMN-bd_sf"/>
</dbReference>
<dbReference type="Pfam" id="PF10531">
    <property type="entry name" value="SLBB"/>
    <property type="match status" value="1"/>
</dbReference>
<dbReference type="InterPro" id="IPR011538">
    <property type="entry name" value="Nuo51_FMN-bd"/>
</dbReference>
<dbReference type="InterPro" id="IPR010208">
    <property type="entry name" value="Ion_transpt_RnfC/RsxC"/>
</dbReference>
<proteinExistence type="inferred from homology"/>
<dbReference type="PANTHER" id="PTHR43034:SF2">
    <property type="entry name" value="ION-TRANSLOCATING OXIDOREDUCTASE COMPLEX SUBUNIT C"/>
    <property type="match status" value="1"/>
</dbReference>
<dbReference type="InterPro" id="IPR019554">
    <property type="entry name" value="Soluble_ligand-bd"/>
</dbReference>
<dbReference type="EMBL" id="CP021023">
    <property type="protein sequence ID" value="ARN55811.1"/>
    <property type="molecule type" value="Genomic_DNA"/>
</dbReference>
<accession>A0A1W6LJ54</accession>
<evidence type="ECO:0000256" key="6">
    <source>
        <dbReference type="ARBA" id="ARBA00023004"/>
    </source>
</evidence>
<name>A0A1W6LJ54_9BACT</name>
<dbReference type="Gene3D" id="1.10.1060.10">
    <property type="entry name" value="Alpha-helical ferredoxin"/>
    <property type="match status" value="1"/>
</dbReference>
<dbReference type="SUPFAM" id="SSF142019">
    <property type="entry name" value="Nqo1 FMN-binding domain-like"/>
    <property type="match status" value="1"/>
</dbReference>
<feature type="binding site" evidence="8">
    <location>
        <position position="374"/>
    </location>
    <ligand>
        <name>[4Fe-4S] cluster</name>
        <dbReference type="ChEBI" id="CHEBI:49883"/>
        <label>1</label>
    </ligand>
</feature>
<keyword evidence="6 8" id="KW-0408">Iron</keyword>
<keyword evidence="8" id="KW-1003">Cell membrane</keyword>
<keyword evidence="8" id="KW-0472">Membrane</keyword>
<feature type="binding site" evidence="8">
    <location>
        <position position="380"/>
    </location>
    <ligand>
        <name>[4Fe-4S] cluster</name>
        <dbReference type="ChEBI" id="CHEBI:49883"/>
        <label>1</label>
    </ligand>
</feature>
<dbReference type="InterPro" id="IPR017896">
    <property type="entry name" value="4Fe4S_Fe-S-bd"/>
</dbReference>
<keyword evidence="7 8" id="KW-0411">Iron-sulfur</keyword>
<comment type="subunit">
    <text evidence="8">The complex is composed of six subunits: RnfA, RnfB, RnfC, RnfD, RnfE and RnfG.</text>
</comment>
<reference evidence="11" key="1">
    <citation type="submission" date="2017-04" db="EMBL/GenBank/DDBJ databases">
        <title>Comparative genomics and description of representatives of a novel lineage of planctomycetes thriving in anoxic sediments.</title>
        <authorList>
            <person name="Spring S."/>
            <person name="Bunk B."/>
            <person name="Sproer C."/>
        </authorList>
    </citation>
    <scope>NUCLEOTIDE SEQUENCE [LARGE SCALE GENOMIC DNA]</scope>
    <source>
        <strain evidence="11">ST-PulAB-D4</strain>
    </source>
</reference>
<evidence type="ECO:0000256" key="2">
    <source>
        <dbReference type="ARBA" id="ARBA00022485"/>
    </source>
</evidence>
<dbReference type="PROSITE" id="PS00198">
    <property type="entry name" value="4FE4S_FER_1"/>
    <property type="match status" value="1"/>
</dbReference>
<keyword evidence="8" id="KW-1278">Translocase</keyword>
<evidence type="ECO:0000313" key="11">
    <source>
        <dbReference type="Proteomes" id="UP000193334"/>
    </source>
</evidence>
<feature type="binding site" evidence="8">
    <location>
        <position position="413"/>
    </location>
    <ligand>
        <name>[4Fe-4S] cluster</name>
        <dbReference type="ChEBI" id="CHEBI:49883"/>
        <label>2</label>
    </ligand>
</feature>
<evidence type="ECO:0000256" key="7">
    <source>
        <dbReference type="ARBA" id="ARBA00023014"/>
    </source>
</evidence>
<feature type="domain" description="4Fe-4S ferredoxin-type" evidence="9">
    <location>
        <begin position="365"/>
        <end position="393"/>
    </location>
</feature>
<dbReference type="KEGG" id="pbp:STSP1_00177"/>
<dbReference type="PROSITE" id="PS51379">
    <property type="entry name" value="4FE4S_FER_2"/>
    <property type="match status" value="2"/>
</dbReference>
<sequence>MKKTFKGGIHPPDNKDLSKDCPITGLVKLPGQISVLMSQHIGAICKPVVKKRQEVEKGELIGDSEAFVSAKVHSPVSGTIKDINLRSHPVLGRVQAVVIEPSEAEPACPPEQNSFADFSEDDYTPEQINEKIAEAGIVGMGGAGFPTGVKVGPNPKMPKETMIVNACECEPYITCDYRVMLEWTDQFLAGIKLLRKASGCRKCYIGIENNKPEAIKLLRERTENEENIELSVLETKYPQGGERQLVNSVLGKVIPTGKIPPMVGVMVCNVSTAAAVAEAVIDSAPLTHRAVTVTGKGVQKPANLYVPTGTPTEHLIEQCGGLKEEAVKVVLGGPMTGFSVGELQTPTTKTTGCVLCLTKEEVGEAKYLFRQTPCIRCGRCLSVCPEKLNPTKIAHAVKADRLDLAEKHNISACMECGSCSYICPANIEVTGYIKTGKIRIARANKDMPA</sequence>
<dbReference type="GO" id="GO:0051539">
    <property type="term" value="F:4 iron, 4 sulfur cluster binding"/>
    <property type="evidence" value="ECO:0007669"/>
    <property type="project" value="UniProtKB-KW"/>
</dbReference>
<dbReference type="Pfam" id="PF13237">
    <property type="entry name" value="Fer4_10"/>
    <property type="match status" value="1"/>
</dbReference>
<keyword evidence="5 8" id="KW-0249">Electron transport</keyword>
<comment type="function">
    <text evidence="8">Part of a membrane-bound complex that couples electron transfer with translocation of ions across the membrane.</text>
</comment>
<dbReference type="InterPro" id="IPR017900">
    <property type="entry name" value="4Fe4S_Fe_S_CS"/>
</dbReference>
<dbReference type="NCBIfam" id="NF003454">
    <property type="entry name" value="PRK05035.1"/>
    <property type="match status" value="1"/>
</dbReference>
<dbReference type="InterPro" id="IPR009051">
    <property type="entry name" value="Helical_ferredxn"/>
</dbReference>
<evidence type="ECO:0000256" key="4">
    <source>
        <dbReference type="ARBA" id="ARBA00022737"/>
    </source>
</evidence>
<dbReference type="STRING" id="1941349.STSP1_00177"/>
<dbReference type="GO" id="GO:0005886">
    <property type="term" value="C:plasma membrane"/>
    <property type="evidence" value="ECO:0007669"/>
    <property type="project" value="UniProtKB-SubCell"/>
</dbReference>
<dbReference type="AlphaFoldDB" id="A0A1W6LJ54"/>
<keyword evidence="4 8" id="KW-0677">Repeat</keyword>
<dbReference type="Pfam" id="PF01512">
    <property type="entry name" value="Complex1_51K"/>
    <property type="match status" value="1"/>
</dbReference>
<dbReference type="PANTHER" id="PTHR43034">
    <property type="entry name" value="ION-TRANSLOCATING OXIDOREDUCTASE COMPLEX SUBUNIT C"/>
    <property type="match status" value="1"/>
</dbReference>
<feature type="binding site" evidence="8">
    <location>
        <position position="416"/>
    </location>
    <ligand>
        <name>[4Fe-4S] cluster</name>
        <dbReference type="ChEBI" id="CHEBI:49883"/>
        <label>2</label>
    </ligand>
</feature>
<keyword evidence="1 8" id="KW-0813">Transport</keyword>
<dbReference type="EC" id="7.-.-.-" evidence="8"/>
<evidence type="ECO:0000313" key="10">
    <source>
        <dbReference type="EMBL" id="ARN55811.1"/>
    </source>
</evidence>
<feature type="binding site" evidence="8">
    <location>
        <position position="419"/>
    </location>
    <ligand>
        <name>[4Fe-4S] cluster</name>
        <dbReference type="ChEBI" id="CHEBI:49883"/>
        <label>2</label>
    </ligand>
</feature>